<proteinExistence type="predicted"/>
<feature type="chain" id="PRO_5036230155" description="Esterase family protein" evidence="1">
    <location>
        <begin position="24"/>
        <end position="325"/>
    </location>
</feature>
<protein>
    <recommendedName>
        <fullName evidence="7">Esterase family protein</fullName>
    </recommendedName>
</protein>
<dbReference type="Pfam" id="PF00756">
    <property type="entry name" value="Esterase"/>
    <property type="match status" value="1"/>
</dbReference>
<evidence type="ECO:0000313" key="4">
    <source>
        <dbReference type="EMBL" id="CAF4080063.1"/>
    </source>
</evidence>
<dbReference type="EMBL" id="CAJNOV010008694">
    <property type="protein sequence ID" value="CAF1332552.1"/>
    <property type="molecule type" value="Genomic_DNA"/>
</dbReference>
<dbReference type="InterPro" id="IPR050583">
    <property type="entry name" value="Mycobacterial_A85_antigen"/>
</dbReference>
<evidence type="ECO:0000313" key="2">
    <source>
        <dbReference type="EMBL" id="CAF1332552.1"/>
    </source>
</evidence>
<accession>A0A816GZT8</accession>
<dbReference type="EMBL" id="CAJOBJ010007199">
    <property type="protein sequence ID" value="CAF4080063.1"/>
    <property type="molecule type" value="Genomic_DNA"/>
</dbReference>
<dbReference type="Proteomes" id="UP000663834">
    <property type="component" value="Unassembled WGS sequence"/>
</dbReference>
<dbReference type="PANTHER" id="PTHR48098:SF1">
    <property type="entry name" value="DIACYLGLYCEROL ACYLTRANSFERASE_MYCOLYLTRANSFERASE AG85A"/>
    <property type="match status" value="1"/>
</dbReference>
<dbReference type="InterPro" id="IPR029058">
    <property type="entry name" value="AB_hydrolase_fold"/>
</dbReference>
<evidence type="ECO:0008006" key="7">
    <source>
        <dbReference type="Google" id="ProtNLM"/>
    </source>
</evidence>
<dbReference type="Proteomes" id="UP000663855">
    <property type="component" value="Unassembled WGS sequence"/>
</dbReference>
<dbReference type="OrthoDB" id="2107086at2759"/>
<name>A0A816GZT8_9BILA</name>
<keyword evidence="1" id="KW-0732">Signal</keyword>
<sequence>MKNNSFLATSIVVLCSLVSYIIGDAPHFISAFGLTVRSSSQLTNQLYEVVVSTEEVLGDQKIRILVPTDYATSGVNRRYPVFYLLHGAGGSEIDWTTSGIAGKACSNLSLITVMPNGGEVGFYTNWIISGKLAPQNWRTYHMEQLVPWVDFNLRTVTKKQGRAIAGDSMGGFGAIHYAELYSSNFVYAASFSGALDLMNPVIQSLIYSIRIIDNKPLVGPFGYPSDSISSNEWFAQSTTTHAAVLHDVSVALYTGNVGSLEVALRDSSYRLRDLLTLFSFPVYFMDYGDGQLIGYGCDGNHDWLCFNAALIDVLPRIMAVLQQEF</sequence>
<organism evidence="3 6">
    <name type="scientific">Rotaria magnacalcarata</name>
    <dbReference type="NCBI Taxonomy" id="392030"/>
    <lineage>
        <taxon>Eukaryota</taxon>
        <taxon>Metazoa</taxon>
        <taxon>Spiralia</taxon>
        <taxon>Gnathifera</taxon>
        <taxon>Rotifera</taxon>
        <taxon>Eurotatoria</taxon>
        <taxon>Bdelloidea</taxon>
        <taxon>Philodinida</taxon>
        <taxon>Philodinidae</taxon>
        <taxon>Rotaria</taxon>
    </lineage>
</organism>
<comment type="caution">
    <text evidence="3">The sequence shown here is derived from an EMBL/GenBank/DDBJ whole genome shotgun (WGS) entry which is preliminary data.</text>
</comment>
<evidence type="ECO:0000313" key="5">
    <source>
        <dbReference type="EMBL" id="CAF4130801.1"/>
    </source>
</evidence>
<dbReference type="AlphaFoldDB" id="A0A816GZT8"/>
<dbReference type="InterPro" id="IPR000801">
    <property type="entry name" value="Esterase-like"/>
</dbReference>
<dbReference type="PANTHER" id="PTHR48098">
    <property type="entry name" value="ENTEROCHELIN ESTERASE-RELATED"/>
    <property type="match status" value="1"/>
</dbReference>
<evidence type="ECO:0000313" key="3">
    <source>
        <dbReference type="EMBL" id="CAF1681374.1"/>
    </source>
</evidence>
<evidence type="ECO:0000313" key="6">
    <source>
        <dbReference type="Proteomes" id="UP000663834"/>
    </source>
</evidence>
<dbReference type="Gene3D" id="3.40.50.1820">
    <property type="entry name" value="alpha/beta hydrolase"/>
    <property type="match status" value="1"/>
</dbReference>
<dbReference type="GO" id="GO:0016747">
    <property type="term" value="F:acyltransferase activity, transferring groups other than amino-acyl groups"/>
    <property type="evidence" value="ECO:0007669"/>
    <property type="project" value="TreeGrafter"/>
</dbReference>
<feature type="signal peptide" evidence="1">
    <location>
        <begin position="1"/>
        <end position="23"/>
    </location>
</feature>
<dbReference type="SUPFAM" id="SSF53474">
    <property type="entry name" value="alpha/beta-Hydrolases"/>
    <property type="match status" value="1"/>
</dbReference>
<dbReference type="Proteomes" id="UP000681720">
    <property type="component" value="Unassembled WGS sequence"/>
</dbReference>
<gene>
    <name evidence="5" type="ORF">BYL167_LOCUS20531</name>
    <name evidence="2" type="ORF">CJN711_LOCUS18500</name>
    <name evidence="4" type="ORF">GIL414_LOCUS16012</name>
    <name evidence="3" type="ORF">KQP761_LOCUS36707</name>
</gene>
<reference evidence="3" key="1">
    <citation type="submission" date="2021-02" db="EMBL/GenBank/DDBJ databases">
        <authorList>
            <person name="Nowell W R."/>
        </authorList>
    </citation>
    <scope>NUCLEOTIDE SEQUENCE</scope>
</reference>
<evidence type="ECO:0000256" key="1">
    <source>
        <dbReference type="SAM" id="SignalP"/>
    </source>
</evidence>
<dbReference type="EMBL" id="CAJNOW010020761">
    <property type="protein sequence ID" value="CAF1681374.1"/>
    <property type="molecule type" value="Genomic_DNA"/>
</dbReference>
<dbReference type="EMBL" id="CAJOBH010009065">
    <property type="protein sequence ID" value="CAF4130801.1"/>
    <property type="molecule type" value="Genomic_DNA"/>
</dbReference>
<dbReference type="Proteomes" id="UP000681967">
    <property type="component" value="Unassembled WGS sequence"/>
</dbReference>